<reference evidence="1" key="2">
    <citation type="journal article" date="2015" name="Data Brief">
        <title>Shoot transcriptome of the giant reed, Arundo donax.</title>
        <authorList>
            <person name="Barrero R.A."/>
            <person name="Guerrero F.D."/>
            <person name="Moolhuijzen P."/>
            <person name="Goolsby J.A."/>
            <person name="Tidwell J."/>
            <person name="Bellgard S.E."/>
            <person name="Bellgard M.I."/>
        </authorList>
    </citation>
    <scope>NUCLEOTIDE SEQUENCE</scope>
    <source>
        <tissue evidence="1">Shoot tissue taken approximately 20 cm above the soil surface</tissue>
    </source>
</reference>
<organism evidence="1">
    <name type="scientific">Arundo donax</name>
    <name type="common">Giant reed</name>
    <name type="synonym">Donax arundinaceus</name>
    <dbReference type="NCBI Taxonomy" id="35708"/>
    <lineage>
        <taxon>Eukaryota</taxon>
        <taxon>Viridiplantae</taxon>
        <taxon>Streptophyta</taxon>
        <taxon>Embryophyta</taxon>
        <taxon>Tracheophyta</taxon>
        <taxon>Spermatophyta</taxon>
        <taxon>Magnoliopsida</taxon>
        <taxon>Liliopsida</taxon>
        <taxon>Poales</taxon>
        <taxon>Poaceae</taxon>
        <taxon>PACMAD clade</taxon>
        <taxon>Arundinoideae</taxon>
        <taxon>Arundineae</taxon>
        <taxon>Arundo</taxon>
    </lineage>
</organism>
<evidence type="ECO:0000313" key="1">
    <source>
        <dbReference type="EMBL" id="JAE25968.1"/>
    </source>
</evidence>
<proteinExistence type="predicted"/>
<dbReference type="AlphaFoldDB" id="A0A0A9GZF1"/>
<accession>A0A0A9GZF1</accession>
<sequence>MLYVTASKLLVKCLPHVGESVFSKPEPSILRAGYLFPVHCIANTNGFTDCYHIVSTWKEITL</sequence>
<dbReference type="EMBL" id="GBRH01171928">
    <property type="protein sequence ID" value="JAE25968.1"/>
    <property type="molecule type" value="Transcribed_RNA"/>
</dbReference>
<name>A0A0A9GZF1_ARUDO</name>
<protein>
    <submittedName>
        <fullName evidence="1">Uncharacterized protein</fullName>
    </submittedName>
</protein>
<reference evidence="1" key="1">
    <citation type="submission" date="2014-09" db="EMBL/GenBank/DDBJ databases">
        <authorList>
            <person name="Magalhaes I.L.F."/>
            <person name="Oliveira U."/>
            <person name="Santos F.R."/>
            <person name="Vidigal T.H.D.A."/>
            <person name="Brescovit A.D."/>
            <person name="Santos A.J."/>
        </authorList>
    </citation>
    <scope>NUCLEOTIDE SEQUENCE</scope>
    <source>
        <tissue evidence="1">Shoot tissue taken approximately 20 cm above the soil surface</tissue>
    </source>
</reference>